<dbReference type="GO" id="GO:0005739">
    <property type="term" value="C:mitochondrion"/>
    <property type="evidence" value="ECO:0007669"/>
    <property type="project" value="TreeGrafter"/>
</dbReference>
<dbReference type="Gene3D" id="3.40.50.720">
    <property type="entry name" value="NAD(P)-binding Rossmann-like Domain"/>
    <property type="match status" value="1"/>
</dbReference>
<feature type="binding site" evidence="3">
    <location>
        <position position="275"/>
    </location>
    <ligand>
        <name>a divalent metal cation</name>
        <dbReference type="ChEBI" id="CHEBI:60240"/>
    </ligand>
</feature>
<feature type="active site" description="Proton donor" evidence="2">
    <location>
        <position position="108"/>
    </location>
</feature>
<dbReference type="SUPFAM" id="SSF51735">
    <property type="entry name" value="NAD(P)-binding Rossmann-fold domains"/>
    <property type="match status" value="1"/>
</dbReference>
<dbReference type="PANTHER" id="PTHR23406">
    <property type="entry name" value="MALIC ENZYME-RELATED"/>
    <property type="match status" value="1"/>
</dbReference>
<evidence type="ECO:0000256" key="2">
    <source>
        <dbReference type="PIRSR" id="PIRSR000106-1"/>
    </source>
</evidence>
<dbReference type="InterPro" id="IPR046346">
    <property type="entry name" value="Aminoacid_DH-like_N_sf"/>
</dbReference>
<sequence length="456" mass="50699">MHSQRISFGRKTPRTGVELLRDPLLNKGNSFTAKERKDLNLTGLLPALVDAASDTESSYQERLALERLRKLSNDLDKFDYLMRLYDTDKVHFFRLISRNVQEILPLVYKPTVGLACENYALVHGIGRGLFIPITETGNIISILENWPTRDVRIIFVTDGEAVLGSGDLGAYGMGIAVGKLALCTALAGIPPENCLPIVLDVGTNNHKLLDDPLYFGLREKRATDDAYNNFLAEFMQSCTKVFGKDVLIQFEDFGSENALRLQKQYNAHNCTFNYDIRGRASVILSGILTAGRKTGRKLREETFVCFGVDESMLVFVRLLVETLKSHCSLSEREARSRMFLVDNHGLIVKNRSKGEVSAEKAAYARPVGTPEMTDLKEIVKYSKCTSLIGAPGAPNSFSQEAMSQLAEQCTEPLILVLSTPTGKVECTAEAAYKATKAIYLPSLLIFYYLFLTFSSI</sequence>
<gene>
    <name evidence="6" type="ORF">SSLN_LOCUS7832</name>
</gene>
<comment type="similarity">
    <text evidence="1">Belongs to the malic enzymes family.</text>
</comment>
<dbReference type="PRINTS" id="PR00072">
    <property type="entry name" value="MALOXRDTASE"/>
</dbReference>
<feature type="active site" description="Proton acceptor" evidence="2">
    <location>
        <position position="179"/>
    </location>
</feature>
<comment type="cofactor">
    <cofactor evidence="3">
        <name>Mg(2+)</name>
        <dbReference type="ChEBI" id="CHEBI:18420"/>
    </cofactor>
    <cofactor evidence="3">
        <name>Mn(2+)</name>
        <dbReference type="ChEBI" id="CHEBI:29035"/>
    </cofactor>
    <text evidence="3">Divalent metal cations. Prefers magnesium or manganese.</text>
</comment>
<dbReference type="NCBIfam" id="NF010052">
    <property type="entry name" value="PRK13529.1"/>
    <property type="match status" value="1"/>
</dbReference>
<dbReference type="Gene3D" id="3.40.50.10380">
    <property type="entry name" value="Malic enzyme, N-terminal domain"/>
    <property type="match status" value="1"/>
</dbReference>
<dbReference type="WBParaSite" id="SSLN_0000813101-mRNA-1">
    <property type="protein sequence ID" value="SSLN_0000813101-mRNA-1"/>
    <property type="gene ID" value="SSLN_0000813101"/>
</dbReference>
<dbReference type="AlphaFoldDB" id="A0A183SUD4"/>
<evidence type="ECO:0000256" key="3">
    <source>
        <dbReference type="PIRSR" id="PIRSR000106-3"/>
    </source>
</evidence>
<dbReference type="Proteomes" id="UP000275846">
    <property type="component" value="Unassembled WGS sequence"/>
</dbReference>
<dbReference type="PANTHER" id="PTHR23406:SF90">
    <property type="entry name" value="MALIC ENZYME-RELATED"/>
    <property type="match status" value="1"/>
</dbReference>
<feature type="domain" description="Malic enzyme N-terminal" evidence="5">
    <location>
        <begin position="85"/>
        <end position="266"/>
    </location>
</feature>
<dbReference type="GO" id="GO:0046872">
    <property type="term" value="F:metal ion binding"/>
    <property type="evidence" value="ECO:0007669"/>
    <property type="project" value="UniProtKB-KW"/>
</dbReference>
<proteinExistence type="inferred from homology"/>
<evidence type="ECO:0000313" key="6">
    <source>
        <dbReference type="EMBL" id="VDL94217.1"/>
    </source>
</evidence>
<evidence type="ECO:0000256" key="1">
    <source>
        <dbReference type="ARBA" id="ARBA00008785"/>
    </source>
</evidence>
<dbReference type="InterPro" id="IPR036291">
    <property type="entry name" value="NAD(P)-bd_dom_sf"/>
</dbReference>
<dbReference type="STRING" id="70667.A0A183SUD4"/>
<protein>
    <submittedName>
        <fullName evidence="8">Malic enzyme</fullName>
    </submittedName>
</protein>
<dbReference type="OrthoDB" id="5365701at2759"/>
<keyword evidence="7" id="KW-1185">Reference proteome</keyword>
<keyword evidence="3" id="KW-0479">Metal-binding</keyword>
<dbReference type="InterPro" id="IPR001891">
    <property type="entry name" value="Malic_OxRdtase"/>
</dbReference>
<dbReference type="GO" id="GO:0004473">
    <property type="term" value="F:malate dehydrogenase (decarboxylating) (NADP+) activity"/>
    <property type="evidence" value="ECO:0007669"/>
    <property type="project" value="TreeGrafter"/>
</dbReference>
<dbReference type="PIRSF" id="PIRSF000106">
    <property type="entry name" value="ME"/>
    <property type="match status" value="1"/>
</dbReference>
<dbReference type="InterPro" id="IPR037062">
    <property type="entry name" value="Malic_N_dom_sf"/>
</dbReference>
<dbReference type="InterPro" id="IPR012301">
    <property type="entry name" value="Malic_N_dom"/>
</dbReference>
<feature type="binding site" evidence="3">
    <location>
        <position position="252"/>
    </location>
    <ligand>
        <name>a divalent metal cation</name>
        <dbReference type="ChEBI" id="CHEBI:60240"/>
    </ligand>
</feature>
<evidence type="ECO:0000313" key="7">
    <source>
        <dbReference type="Proteomes" id="UP000275846"/>
    </source>
</evidence>
<dbReference type="InterPro" id="IPR012302">
    <property type="entry name" value="Malic_NAD-bd"/>
</dbReference>
<dbReference type="Pfam" id="PF03949">
    <property type="entry name" value="Malic_M"/>
    <property type="match status" value="1"/>
</dbReference>
<organism evidence="8">
    <name type="scientific">Schistocephalus solidus</name>
    <name type="common">Tapeworm</name>
    <dbReference type="NCBI Taxonomy" id="70667"/>
    <lineage>
        <taxon>Eukaryota</taxon>
        <taxon>Metazoa</taxon>
        <taxon>Spiralia</taxon>
        <taxon>Lophotrochozoa</taxon>
        <taxon>Platyhelminthes</taxon>
        <taxon>Cestoda</taxon>
        <taxon>Eucestoda</taxon>
        <taxon>Diphyllobothriidea</taxon>
        <taxon>Diphyllobothriidae</taxon>
        <taxon>Schistocephalus</taxon>
    </lineage>
</organism>
<reference evidence="6 7" key="2">
    <citation type="submission" date="2018-11" db="EMBL/GenBank/DDBJ databases">
        <authorList>
            <consortium name="Pathogen Informatics"/>
        </authorList>
    </citation>
    <scope>NUCLEOTIDE SEQUENCE [LARGE SCALE GENOMIC DNA]</scope>
    <source>
        <strain evidence="6 7">NST_G2</strain>
    </source>
</reference>
<reference evidence="8" key="1">
    <citation type="submission" date="2016-06" db="UniProtKB">
        <authorList>
            <consortium name="WormBaseParasite"/>
        </authorList>
    </citation>
    <scope>IDENTIFICATION</scope>
</reference>
<accession>A0A183SUD4</accession>
<feature type="domain" description="Malic enzyme NAD-binding" evidence="4">
    <location>
        <begin position="276"/>
        <end position="456"/>
    </location>
</feature>
<dbReference type="SUPFAM" id="SSF53223">
    <property type="entry name" value="Aminoacid dehydrogenase-like, N-terminal domain"/>
    <property type="match status" value="1"/>
</dbReference>
<evidence type="ECO:0000259" key="5">
    <source>
        <dbReference type="SMART" id="SM01274"/>
    </source>
</evidence>
<dbReference type="SMART" id="SM00919">
    <property type="entry name" value="Malic_M"/>
    <property type="match status" value="1"/>
</dbReference>
<dbReference type="EMBL" id="UYSU01034332">
    <property type="protein sequence ID" value="VDL94217.1"/>
    <property type="molecule type" value="Genomic_DNA"/>
</dbReference>
<dbReference type="Pfam" id="PF00390">
    <property type="entry name" value="malic"/>
    <property type="match status" value="1"/>
</dbReference>
<name>A0A183SUD4_SCHSO</name>
<feature type="binding site" evidence="3">
    <location>
        <position position="251"/>
    </location>
    <ligand>
        <name>a divalent metal cation</name>
        <dbReference type="ChEBI" id="CHEBI:60240"/>
    </ligand>
</feature>
<dbReference type="GO" id="GO:0051287">
    <property type="term" value="F:NAD binding"/>
    <property type="evidence" value="ECO:0007669"/>
    <property type="project" value="InterPro"/>
</dbReference>
<dbReference type="SMART" id="SM01274">
    <property type="entry name" value="malic"/>
    <property type="match status" value="1"/>
</dbReference>
<dbReference type="GO" id="GO:0006108">
    <property type="term" value="P:malate metabolic process"/>
    <property type="evidence" value="ECO:0007669"/>
    <property type="project" value="TreeGrafter"/>
</dbReference>
<evidence type="ECO:0000259" key="4">
    <source>
        <dbReference type="SMART" id="SM00919"/>
    </source>
</evidence>
<evidence type="ECO:0000313" key="8">
    <source>
        <dbReference type="WBParaSite" id="SSLN_0000813101-mRNA-1"/>
    </source>
</evidence>